<evidence type="ECO:0000256" key="3">
    <source>
        <dbReference type="ARBA" id="ARBA00022989"/>
    </source>
</evidence>
<keyword evidence="4 6" id="KW-0472">Membrane</keyword>
<dbReference type="InterPro" id="IPR007568">
    <property type="entry name" value="RTA1"/>
</dbReference>
<keyword evidence="2 6" id="KW-0812">Transmembrane</keyword>
<dbReference type="GO" id="GO:0016020">
    <property type="term" value="C:membrane"/>
    <property type="evidence" value="ECO:0007669"/>
    <property type="project" value="UniProtKB-SubCell"/>
</dbReference>
<dbReference type="AlphaFoldDB" id="A0AAV5GCR7"/>
<evidence type="ECO:0000313" key="8">
    <source>
        <dbReference type="Proteomes" id="UP001342314"/>
    </source>
</evidence>
<evidence type="ECO:0000256" key="1">
    <source>
        <dbReference type="ARBA" id="ARBA00004141"/>
    </source>
</evidence>
<dbReference type="PANTHER" id="PTHR31465:SF1">
    <property type="entry name" value="PROTEIN RTA1-RELATED"/>
    <property type="match status" value="1"/>
</dbReference>
<keyword evidence="8" id="KW-1185">Reference proteome</keyword>
<evidence type="ECO:0008006" key="9">
    <source>
        <dbReference type="Google" id="ProtNLM"/>
    </source>
</evidence>
<feature type="compositionally biased region" description="Basic and acidic residues" evidence="5">
    <location>
        <begin position="393"/>
        <end position="404"/>
    </location>
</feature>
<gene>
    <name evidence="7" type="ORF">Rhopal_000399-T1</name>
</gene>
<evidence type="ECO:0000313" key="7">
    <source>
        <dbReference type="EMBL" id="GJN87450.1"/>
    </source>
</evidence>
<keyword evidence="3 6" id="KW-1133">Transmembrane helix</keyword>
<proteinExistence type="predicted"/>
<feature type="transmembrane region" description="Helical" evidence="6">
    <location>
        <begin position="169"/>
        <end position="189"/>
    </location>
</feature>
<dbReference type="Proteomes" id="UP001342314">
    <property type="component" value="Unassembled WGS sequence"/>
</dbReference>
<feature type="transmembrane region" description="Helical" evidence="6">
    <location>
        <begin position="201"/>
        <end position="227"/>
    </location>
</feature>
<feature type="compositionally biased region" description="Polar residues" evidence="5">
    <location>
        <begin position="380"/>
        <end position="392"/>
    </location>
</feature>
<dbReference type="PANTHER" id="PTHR31465">
    <property type="entry name" value="PROTEIN RTA1-RELATED"/>
    <property type="match status" value="1"/>
</dbReference>
<evidence type="ECO:0000256" key="2">
    <source>
        <dbReference type="ARBA" id="ARBA00022692"/>
    </source>
</evidence>
<feature type="transmembrane region" description="Helical" evidence="6">
    <location>
        <begin position="304"/>
        <end position="324"/>
    </location>
</feature>
<feature type="region of interest" description="Disordered" evidence="5">
    <location>
        <begin position="376"/>
        <end position="410"/>
    </location>
</feature>
<sequence>MGDEIAKKAFVLPIRWIVKFFLTADVITLLIQMGGGGLMASGGDKADLGTKVMLVGLIVQVVTFTFFTLVLLIFGWRVHRRYSHLVHPNKPFKVNRFNPLSTEPVSDWRVLFWILVVTCVGIEVRCVFRILEGIDGHGGYLAVHEGMTLGFILRIVYQGDVSSLGRYIAMYMFILLSPCAFLANNYLILSRLSQAMGPEAVHSLFLPAHHVGTIFIWSDVITFLLQAAGGGLTASNNADSASTGKSIALAGLAIQLASYCLFTCLLLWFGWKVRHIEIYNQDLPFRWSSYRPWGKDKIADWRPIFAAVSLACIGVLVRSFFRIVEYSEGYFGTLATEEGYFYCLDALPLWLAMSLYVLFFPPRFIEGCRDAKVEREAQRSLESGTPIQSVQTHQEKSSEVERKPKWSFRR</sequence>
<accession>A0AAV5GCR7</accession>
<evidence type="ECO:0000256" key="6">
    <source>
        <dbReference type="SAM" id="Phobius"/>
    </source>
</evidence>
<dbReference type="EMBL" id="BQKY01000001">
    <property type="protein sequence ID" value="GJN87450.1"/>
    <property type="molecule type" value="Genomic_DNA"/>
</dbReference>
<comment type="caution">
    <text evidence="7">The sequence shown here is derived from an EMBL/GenBank/DDBJ whole genome shotgun (WGS) entry which is preliminary data.</text>
</comment>
<evidence type="ECO:0000256" key="5">
    <source>
        <dbReference type="SAM" id="MobiDB-lite"/>
    </source>
</evidence>
<feature type="transmembrane region" description="Helical" evidence="6">
    <location>
        <begin position="247"/>
        <end position="271"/>
    </location>
</feature>
<reference evidence="7 8" key="1">
    <citation type="submission" date="2021-12" db="EMBL/GenBank/DDBJ databases">
        <title>High titer production of polyol ester of fatty acids by Rhodotorula paludigena BS15 towards product separation-free biomass refinery.</title>
        <authorList>
            <person name="Mano J."/>
            <person name="Ono H."/>
            <person name="Tanaka T."/>
            <person name="Naito K."/>
            <person name="Sushida H."/>
            <person name="Ike M."/>
            <person name="Tokuyasu K."/>
            <person name="Kitaoka M."/>
        </authorList>
    </citation>
    <scope>NUCLEOTIDE SEQUENCE [LARGE SCALE GENOMIC DNA]</scope>
    <source>
        <strain evidence="7 8">BS15</strain>
    </source>
</reference>
<feature type="transmembrane region" description="Helical" evidence="6">
    <location>
        <begin position="339"/>
        <end position="359"/>
    </location>
</feature>
<evidence type="ECO:0000256" key="4">
    <source>
        <dbReference type="ARBA" id="ARBA00023136"/>
    </source>
</evidence>
<organism evidence="7 8">
    <name type="scientific">Rhodotorula paludigena</name>
    <dbReference type="NCBI Taxonomy" id="86838"/>
    <lineage>
        <taxon>Eukaryota</taxon>
        <taxon>Fungi</taxon>
        <taxon>Dikarya</taxon>
        <taxon>Basidiomycota</taxon>
        <taxon>Pucciniomycotina</taxon>
        <taxon>Microbotryomycetes</taxon>
        <taxon>Sporidiobolales</taxon>
        <taxon>Sporidiobolaceae</taxon>
        <taxon>Rhodotorula</taxon>
    </lineage>
</organism>
<name>A0AAV5GCR7_9BASI</name>
<feature type="transmembrane region" description="Helical" evidence="6">
    <location>
        <begin position="110"/>
        <end position="128"/>
    </location>
</feature>
<feature type="transmembrane region" description="Helical" evidence="6">
    <location>
        <begin position="52"/>
        <end position="76"/>
    </location>
</feature>
<comment type="subcellular location">
    <subcellularLocation>
        <location evidence="1">Membrane</location>
        <topology evidence="1">Multi-pass membrane protein</topology>
    </subcellularLocation>
</comment>
<dbReference type="Pfam" id="PF04479">
    <property type="entry name" value="RTA1"/>
    <property type="match status" value="2"/>
</dbReference>
<protein>
    <recommendedName>
        <fullName evidence="9">RTA1-domain-containing protein</fullName>
    </recommendedName>
</protein>
<feature type="transmembrane region" description="Helical" evidence="6">
    <location>
        <begin position="20"/>
        <end position="40"/>
    </location>
</feature>